<evidence type="ECO:0000313" key="3">
    <source>
        <dbReference type="Proteomes" id="UP000674234"/>
    </source>
</evidence>
<feature type="compositionally biased region" description="Acidic residues" evidence="1">
    <location>
        <begin position="123"/>
        <end position="135"/>
    </location>
</feature>
<feature type="compositionally biased region" description="Basic and acidic residues" evidence="1">
    <location>
        <begin position="1"/>
        <end position="10"/>
    </location>
</feature>
<gene>
    <name evidence="2" type="ORF">JOL79_21985</name>
</gene>
<feature type="region of interest" description="Disordered" evidence="1">
    <location>
        <begin position="120"/>
        <end position="141"/>
    </location>
</feature>
<accession>A0A941AKU5</accession>
<dbReference type="EMBL" id="JAFCNB010000012">
    <property type="protein sequence ID" value="MBP2706482.1"/>
    <property type="molecule type" value="Genomic_DNA"/>
</dbReference>
<comment type="caution">
    <text evidence="2">The sequence shown here is derived from an EMBL/GenBank/DDBJ whole genome shotgun (WGS) entry which is preliminary data.</text>
</comment>
<dbReference type="Proteomes" id="UP000674234">
    <property type="component" value="Unassembled WGS sequence"/>
</dbReference>
<evidence type="ECO:0000313" key="2">
    <source>
        <dbReference type="EMBL" id="MBP2706482.1"/>
    </source>
</evidence>
<proteinExistence type="predicted"/>
<sequence>MNERNSDTGRLDGATEGVVDEPAITQGDPGDTAGTTTEDQAPGHTQDATDPPLPPPRSETARSAGRVVGEDEIVESRRDIAPGGTIETALTPSGTASMVASQLLWDGSSATSRIDESIAAAMADDEDAPEEDAGREDERPG</sequence>
<protein>
    <submittedName>
        <fullName evidence="2">Uncharacterized protein</fullName>
    </submittedName>
</protein>
<reference evidence="2" key="1">
    <citation type="submission" date="2021-02" db="EMBL/GenBank/DDBJ databases">
        <title>Draft genome sequence of Microbispora sp. RL4-1S isolated from rice leaves in Thailand.</title>
        <authorList>
            <person name="Muangham S."/>
            <person name="Duangmal K."/>
        </authorList>
    </citation>
    <scope>NUCLEOTIDE SEQUENCE</scope>
    <source>
        <strain evidence="2">RL4-1S</strain>
    </source>
</reference>
<dbReference type="RefSeq" id="WP_210157763.1">
    <property type="nucleotide sequence ID" value="NZ_JAFCNB010000012.1"/>
</dbReference>
<organism evidence="2 3">
    <name type="scientific">Microbispora oryzae</name>
    <dbReference type="NCBI Taxonomy" id="2806554"/>
    <lineage>
        <taxon>Bacteria</taxon>
        <taxon>Bacillati</taxon>
        <taxon>Actinomycetota</taxon>
        <taxon>Actinomycetes</taxon>
        <taxon>Streptosporangiales</taxon>
        <taxon>Streptosporangiaceae</taxon>
        <taxon>Microbispora</taxon>
    </lineage>
</organism>
<feature type="region of interest" description="Disordered" evidence="1">
    <location>
        <begin position="1"/>
        <end position="95"/>
    </location>
</feature>
<keyword evidence="3" id="KW-1185">Reference proteome</keyword>
<evidence type="ECO:0000256" key="1">
    <source>
        <dbReference type="SAM" id="MobiDB-lite"/>
    </source>
</evidence>
<name>A0A941AKU5_9ACTN</name>
<dbReference type="AlphaFoldDB" id="A0A941AKU5"/>